<evidence type="ECO:0000313" key="2">
    <source>
        <dbReference type="Proteomes" id="UP000652219"/>
    </source>
</evidence>
<organism evidence="1 2">
    <name type="scientific">Colletotrichum sojae</name>
    <dbReference type="NCBI Taxonomy" id="2175907"/>
    <lineage>
        <taxon>Eukaryota</taxon>
        <taxon>Fungi</taxon>
        <taxon>Dikarya</taxon>
        <taxon>Ascomycota</taxon>
        <taxon>Pezizomycotina</taxon>
        <taxon>Sordariomycetes</taxon>
        <taxon>Hypocreomycetidae</taxon>
        <taxon>Glomerellales</taxon>
        <taxon>Glomerellaceae</taxon>
        <taxon>Colletotrichum</taxon>
        <taxon>Colletotrichum orchidearum species complex</taxon>
    </lineage>
</organism>
<accession>A0A8H6MP82</accession>
<dbReference type="Proteomes" id="UP000652219">
    <property type="component" value="Unassembled WGS sequence"/>
</dbReference>
<dbReference type="EMBL" id="WIGN01000244">
    <property type="protein sequence ID" value="KAF6803223.1"/>
    <property type="molecule type" value="Genomic_DNA"/>
</dbReference>
<keyword evidence="2" id="KW-1185">Reference proteome</keyword>
<dbReference type="AlphaFoldDB" id="A0A8H6MP82"/>
<comment type="caution">
    <text evidence="1">The sequence shown here is derived from an EMBL/GenBank/DDBJ whole genome shotgun (WGS) entry which is preliminary data.</text>
</comment>
<name>A0A8H6MP82_9PEZI</name>
<proteinExistence type="predicted"/>
<protein>
    <submittedName>
        <fullName evidence="1">Uncharacterized protein</fullName>
    </submittedName>
</protein>
<evidence type="ECO:0000313" key="1">
    <source>
        <dbReference type="EMBL" id="KAF6803223.1"/>
    </source>
</evidence>
<sequence>MIVAHTWRRVSMPSEKSRLTISSNIWACFMKLEGVAYISSLRNSPDDRHNLLIFAPDPASPIKKIYLGEDYLGVIKTSFRPPESCRQGQPDFWWRMVSLESSTTVVRDTNSLKVRRIVSDDKAAADNNGSASILWAAPPPRIPRLIQLEKSHPSARMATFVCNDPGVIAYWVHFNLRITSIHAHTSEEDLAMFKSRPASIEHRGLWQYFPLHSGEKITEIWVRGSQWLRVALIFKTSHDRVVVFGQHETIKPKTRLFLMDRPYQEKPSRIFFEESNSGVRAIANETPRPRVSPEYTVDLPQPTRNLVKSTAPVPWYYWTACLRGIKEIVPSQRCKSGWRKVIFGLLLRYYDGRRACLGQVRLDSLMTTLEVGGHPSFWLETCEDNARFPFVMDVGLSSGGPCNLHPYSEVEIRTDDSVDWWFSYHHSRVYPREDKS</sequence>
<gene>
    <name evidence="1" type="ORF">CSOJ01_11038</name>
</gene>
<reference evidence="1 2" key="1">
    <citation type="journal article" date="2020" name="Phytopathology">
        <title>Genome Sequence Resources of Colletotrichum truncatum, C. plurivorum, C. musicola, and C. sojae: Four Species Pathogenic to Soybean (Glycine max).</title>
        <authorList>
            <person name="Rogerio F."/>
            <person name="Boufleur T.R."/>
            <person name="Ciampi-Guillardi M."/>
            <person name="Sukno S.A."/>
            <person name="Thon M.R."/>
            <person name="Massola Junior N.S."/>
            <person name="Baroncelli R."/>
        </authorList>
    </citation>
    <scope>NUCLEOTIDE SEQUENCE [LARGE SCALE GENOMIC DNA]</scope>
    <source>
        <strain evidence="1 2">LFN0009</strain>
    </source>
</reference>